<evidence type="ECO:0000313" key="3">
    <source>
        <dbReference type="Proteomes" id="UP000824890"/>
    </source>
</evidence>
<dbReference type="Pfam" id="PF00646">
    <property type="entry name" value="F-box"/>
    <property type="match status" value="3"/>
</dbReference>
<dbReference type="InterPro" id="IPR017451">
    <property type="entry name" value="F-box-assoc_interact_dom"/>
</dbReference>
<dbReference type="InterPro" id="IPR036047">
    <property type="entry name" value="F-box-like_dom_sf"/>
</dbReference>
<feature type="domain" description="F-box" evidence="1">
    <location>
        <begin position="295"/>
        <end position="341"/>
    </location>
</feature>
<gene>
    <name evidence="2" type="ORF">HID58_019369</name>
</gene>
<dbReference type="PROSITE" id="PS50181">
    <property type="entry name" value="FBOX"/>
    <property type="match status" value="2"/>
</dbReference>
<reference evidence="2 3" key="1">
    <citation type="submission" date="2021-05" db="EMBL/GenBank/DDBJ databases">
        <title>Genome Assembly of Synthetic Allotetraploid Brassica napus Reveals Homoeologous Exchanges between Subgenomes.</title>
        <authorList>
            <person name="Davis J.T."/>
        </authorList>
    </citation>
    <scope>NUCLEOTIDE SEQUENCE [LARGE SCALE GENOMIC DNA]</scope>
    <source>
        <strain evidence="3">cv. Da-Ae</strain>
        <tissue evidence="2">Seedling</tissue>
    </source>
</reference>
<dbReference type="Gene3D" id="1.20.1280.50">
    <property type="match status" value="2"/>
</dbReference>
<dbReference type="PANTHER" id="PTHR47993:SF392">
    <property type="entry name" value="F-BOX DOMAIN-CONTAINING PROTEIN"/>
    <property type="match status" value="1"/>
</dbReference>
<dbReference type="EMBL" id="JAGKQM010000005">
    <property type="protein sequence ID" value="KAH0927113.1"/>
    <property type="molecule type" value="Genomic_DNA"/>
</dbReference>
<dbReference type="InterPro" id="IPR006527">
    <property type="entry name" value="F-box-assoc_dom_typ1"/>
</dbReference>
<protein>
    <recommendedName>
        <fullName evidence="1">F-box domain-containing protein</fullName>
    </recommendedName>
</protein>
<dbReference type="SMART" id="SM00256">
    <property type="entry name" value="FBOX"/>
    <property type="match status" value="3"/>
</dbReference>
<dbReference type="NCBIfam" id="TIGR01640">
    <property type="entry name" value="F_box_assoc_1"/>
    <property type="match status" value="2"/>
</dbReference>
<name>A0ABQ8DEB6_BRANA</name>
<comment type="caution">
    <text evidence="2">The sequence shown here is derived from an EMBL/GenBank/DDBJ whole genome shotgun (WGS) entry which is preliminary data.</text>
</comment>
<dbReference type="PANTHER" id="PTHR47993">
    <property type="entry name" value="OS09G0372900 PROTEIN-RELATED"/>
    <property type="match status" value="1"/>
</dbReference>
<keyword evidence="3" id="KW-1185">Reference proteome</keyword>
<dbReference type="Proteomes" id="UP000824890">
    <property type="component" value="Unassembled WGS sequence"/>
</dbReference>
<dbReference type="InterPro" id="IPR001810">
    <property type="entry name" value="F-box_dom"/>
</dbReference>
<organism evidence="2 3">
    <name type="scientific">Brassica napus</name>
    <name type="common">Rape</name>
    <dbReference type="NCBI Taxonomy" id="3708"/>
    <lineage>
        <taxon>Eukaryota</taxon>
        <taxon>Viridiplantae</taxon>
        <taxon>Streptophyta</taxon>
        <taxon>Embryophyta</taxon>
        <taxon>Tracheophyta</taxon>
        <taxon>Spermatophyta</taxon>
        <taxon>Magnoliopsida</taxon>
        <taxon>eudicotyledons</taxon>
        <taxon>Gunneridae</taxon>
        <taxon>Pentapetalae</taxon>
        <taxon>rosids</taxon>
        <taxon>malvids</taxon>
        <taxon>Brassicales</taxon>
        <taxon>Brassicaceae</taxon>
        <taxon>Brassiceae</taxon>
        <taxon>Brassica</taxon>
    </lineage>
</organism>
<dbReference type="Pfam" id="PF07734">
    <property type="entry name" value="FBA_1"/>
    <property type="match status" value="5"/>
</dbReference>
<sequence length="872" mass="101994">MMASTKTKKAIAAHDQEHELPWEIIEEILSHVPPISLVRFRTIMVRELTLEVPGIESDIKHLADLFFKKKKKHLADCNEFLLCSMDKGAAVWNPWLKQSRWIKAQASQPSYDNNDNMRVAERRYKTIGFYRTKYSPMWETQEFSSEEWKDSKLKPRQGDKSRQNKQATFFTRCGVSLHGNLYWIAFCDKTDPFYHLLNFDFSSEIFYSSLFCDLPCGMNHPRNALVLRVFRGDRFSLLKQCYKTKKIEIWVTKNKINVEDGDDVKKGDYTCYTHQLWSRYSLMMDSTKTKKAIAAHDQEELPWEMIEEILSHVPPISLVRFRTVCKRWNALLNDKTFLNNHKFTFRFILTTKSKIYSVSIDPKILVRELTLEVPGTESHIKHLVDCNEFLLCGMDKVAAVWNPWFKQSRWIKVNASQPSSQVVGIGYVNNNMRADEKRYKTIGSYWTDHSEWETQDFSSEVWKDPKLTPIQGDKSLKDKAAIFFTKCGVSLHGNRFYAYFCDLPCGMNHPRNALVLRVFRGDRFSLLKQCYKTKKIEIWVTKNKINVEDGNDVVWMNFRTLSIPNFPGLVSNEYSSSQPSYFIDDKRLVLCSCDETGHPWIYVVEENKLISKVQLNDVFDPWPLHCTYFPSLVPTMDSTKTIKEIGVQDQEQLPWELVEEILTHVPPISLVRFRTVCKRWDDLFNDKTFIDNHKLTFRFILATKSKIYSKKEAVVWNPWLKQSRWIKSDVSQSSLEVDGIGYDNNNDNKMRAEERRYKTIGSYLKNHSVWKTQDFSCDVWKDLKLKARRGDKSLVSNEYSSSQPSYFIDDKRLVMCSCDETGHPWIYILKENKLISKVKLNSVVDPWPVHCTYFPSLVPVPGSPIEEALLQV</sequence>
<dbReference type="CDD" id="cd22157">
    <property type="entry name" value="F-box_AtFBW1-like"/>
    <property type="match status" value="2"/>
</dbReference>
<dbReference type="SUPFAM" id="SSF81383">
    <property type="entry name" value="F-box domain"/>
    <property type="match status" value="2"/>
</dbReference>
<proteinExistence type="predicted"/>
<accession>A0ABQ8DEB6</accession>
<evidence type="ECO:0000313" key="2">
    <source>
        <dbReference type="EMBL" id="KAH0927113.1"/>
    </source>
</evidence>
<evidence type="ECO:0000259" key="1">
    <source>
        <dbReference type="PROSITE" id="PS50181"/>
    </source>
</evidence>
<dbReference type="InterPro" id="IPR050233">
    <property type="entry name" value="A_thaliana_F-box"/>
</dbReference>
<feature type="domain" description="F-box" evidence="1">
    <location>
        <begin position="647"/>
        <end position="693"/>
    </location>
</feature>